<dbReference type="Pfam" id="PF01547">
    <property type="entry name" value="SBP_bac_1"/>
    <property type="match status" value="1"/>
</dbReference>
<evidence type="ECO:0000313" key="4">
    <source>
        <dbReference type="EMBL" id="AZT89551.1"/>
    </source>
</evidence>
<dbReference type="PANTHER" id="PTHR30061:SF50">
    <property type="entry name" value="MALTOSE_MALTODEXTRIN-BINDING PERIPLASMIC PROTEIN"/>
    <property type="match status" value="1"/>
</dbReference>
<dbReference type="KEGG" id="ccha:ELD05_02055"/>
<reference evidence="4 5" key="1">
    <citation type="submission" date="2018-12" db="EMBL/GenBank/DDBJ databases">
        <title>Genome sequence from the cellulolytic species, Caldicellulosiruptor changbaiensis.</title>
        <authorList>
            <person name="Blumer-Schuette S.E."/>
            <person name="Mendoza C."/>
        </authorList>
    </citation>
    <scope>NUCLEOTIDE SEQUENCE [LARGE SCALE GENOMIC DNA]</scope>
    <source>
        <strain evidence="4 5">CBS-Z</strain>
    </source>
</reference>
<accession>A0A3T0D2P6</accession>
<evidence type="ECO:0000313" key="5">
    <source>
        <dbReference type="Proteomes" id="UP000282930"/>
    </source>
</evidence>
<organism evidence="4 5">
    <name type="scientific">Caldicellulosiruptor changbaiensis</name>
    <dbReference type="NCBI Taxonomy" id="1222016"/>
    <lineage>
        <taxon>Bacteria</taxon>
        <taxon>Bacillati</taxon>
        <taxon>Bacillota</taxon>
        <taxon>Bacillota incertae sedis</taxon>
        <taxon>Caldicellulosiruptorales</taxon>
        <taxon>Caldicellulosiruptoraceae</taxon>
        <taxon>Caldicellulosiruptor</taxon>
    </lineage>
</organism>
<dbReference type="GO" id="GO:0042956">
    <property type="term" value="P:maltodextrin transmembrane transport"/>
    <property type="evidence" value="ECO:0007669"/>
    <property type="project" value="TreeGrafter"/>
</dbReference>
<proteinExistence type="inferred from homology"/>
<dbReference type="CDD" id="cd14748">
    <property type="entry name" value="PBP2_UgpB"/>
    <property type="match status" value="1"/>
</dbReference>
<name>A0A3T0D2P6_9FIRM</name>
<keyword evidence="3" id="KW-0732">Signal</keyword>
<dbReference type="GO" id="GO:1901982">
    <property type="term" value="F:maltose binding"/>
    <property type="evidence" value="ECO:0007669"/>
    <property type="project" value="TreeGrafter"/>
</dbReference>
<sequence>MKRLLAGLLILVFIISLSIGIAVSQKSAYATSKITLRLGAWASSPAEKKIVQNQIAAFKKLYPNVDIKLVEIVGDYNQKMQLLMASKTEPDIFYMDSMPAWQYIAKGVLEPLDYWMKKYNVKTIGYESSLLQPFIYKGKVYGLPKDYNTLVLFYNKEMFKQAGLTRPPRTWQELKDYAKKLTTGKVVGLTMNLELARIQPFAYQNGGKVFDSSKPVFTDPKALEGFKFALDLFKEGICKTPKDLGAGWVGDAFADKKAAMTIEGGWMIPFLNERKIPKDSYGIAELPAGPAGKSTMAFTVAYVMSKNSKHKPEAFKLIRFLTGEGGQKFVVEAGLALPSLKSAGVNFAKTYPERKALVDGAKYAQVYFYGLDGTKVVDVFNKAFEDYVIGKKYDLKKNIEERVKQIMK</sequence>
<protein>
    <submittedName>
        <fullName evidence="4">ABC transporter substrate-binding protein</fullName>
    </submittedName>
</protein>
<dbReference type="PANTHER" id="PTHR30061">
    <property type="entry name" value="MALTOSE-BINDING PERIPLASMIC PROTEIN"/>
    <property type="match status" value="1"/>
</dbReference>
<dbReference type="Proteomes" id="UP000282930">
    <property type="component" value="Chromosome"/>
</dbReference>
<keyword evidence="2" id="KW-0813">Transport</keyword>
<evidence type="ECO:0000256" key="1">
    <source>
        <dbReference type="ARBA" id="ARBA00008520"/>
    </source>
</evidence>
<evidence type="ECO:0000256" key="2">
    <source>
        <dbReference type="ARBA" id="ARBA00022448"/>
    </source>
</evidence>
<dbReference type="GO" id="GO:0015768">
    <property type="term" value="P:maltose transport"/>
    <property type="evidence" value="ECO:0007669"/>
    <property type="project" value="TreeGrafter"/>
</dbReference>
<dbReference type="EMBL" id="CP034791">
    <property type="protein sequence ID" value="AZT89551.1"/>
    <property type="molecule type" value="Genomic_DNA"/>
</dbReference>
<dbReference type="RefSeq" id="WP_039763651.1">
    <property type="nucleotide sequence ID" value="NZ_CP034791.1"/>
</dbReference>
<dbReference type="GO" id="GO:0055052">
    <property type="term" value="C:ATP-binding cassette (ABC) transporter complex, substrate-binding subunit-containing"/>
    <property type="evidence" value="ECO:0007669"/>
    <property type="project" value="TreeGrafter"/>
</dbReference>
<comment type="similarity">
    <text evidence="1">Belongs to the bacterial solute-binding protein 1 family.</text>
</comment>
<dbReference type="AlphaFoldDB" id="A0A3T0D2P6"/>
<dbReference type="InterPro" id="IPR006059">
    <property type="entry name" value="SBP"/>
</dbReference>
<gene>
    <name evidence="4" type="ORF">ELD05_02055</name>
</gene>
<dbReference type="SUPFAM" id="SSF53850">
    <property type="entry name" value="Periplasmic binding protein-like II"/>
    <property type="match status" value="1"/>
</dbReference>
<evidence type="ECO:0000256" key="3">
    <source>
        <dbReference type="ARBA" id="ARBA00022729"/>
    </source>
</evidence>
<keyword evidence="5" id="KW-1185">Reference proteome</keyword>
<dbReference type="Gene3D" id="3.40.190.10">
    <property type="entry name" value="Periplasmic binding protein-like II"/>
    <property type="match status" value="1"/>
</dbReference>